<comment type="caution">
    <text evidence="1">The sequence shown here is derived from an EMBL/GenBank/DDBJ whole genome shotgun (WGS) entry which is preliminary data.</text>
</comment>
<proteinExistence type="predicted"/>
<sequence>MSEDRYVPDPTICQENLDVFLKELGGGTTFLDYYRENWDTWPADIMAILASIAFEREEEGSTPKNLTYLLNDGIPALIDYCGIDSLDTLKKHSDMYPLDTIMSGYIGSV</sequence>
<reference evidence="1" key="1">
    <citation type="journal article" date="2015" name="Nature">
        <title>Complex archaea that bridge the gap between prokaryotes and eukaryotes.</title>
        <authorList>
            <person name="Spang A."/>
            <person name="Saw J.H."/>
            <person name="Jorgensen S.L."/>
            <person name="Zaremba-Niedzwiedzka K."/>
            <person name="Martijn J."/>
            <person name="Lind A.E."/>
            <person name="van Eijk R."/>
            <person name="Schleper C."/>
            <person name="Guy L."/>
            <person name="Ettema T.J."/>
        </authorList>
    </citation>
    <scope>NUCLEOTIDE SEQUENCE</scope>
</reference>
<protein>
    <submittedName>
        <fullName evidence="1">Uncharacterized protein</fullName>
    </submittedName>
</protein>
<name>A0A0F9XNB8_9ZZZZ</name>
<dbReference type="AlphaFoldDB" id="A0A0F9XNB8"/>
<evidence type="ECO:0000313" key="1">
    <source>
        <dbReference type="EMBL" id="KKN93698.1"/>
    </source>
</evidence>
<gene>
    <name evidence="1" type="ORF">LCGC14_0195310</name>
</gene>
<dbReference type="EMBL" id="LAZR01000084">
    <property type="protein sequence ID" value="KKN93698.1"/>
    <property type="molecule type" value="Genomic_DNA"/>
</dbReference>
<accession>A0A0F9XNB8</accession>
<organism evidence="1">
    <name type="scientific">marine sediment metagenome</name>
    <dbReference type="NCBI Taxonomy" id="412755"/>
    <lineage>
        <taxon>unclassified sequences</taxon>
        <taxon>metagenomes</taxon>
        <taxon>ecological metagenomes</taxon>
    </lineage>
</organism>